<reference evidence="2 3" key="1">
    <citation type="submission" date="2018-03" db="EMBL/GenBank/DDBJ databases">
        <title>Characteristics and genome of n-alkane degrading marine bacteria Gordonia iterans isolated from crude oil contaminated in Tae-an, South Korea.</title>
        <authorList>
            <person name="Lee S.-S."/>
            <person name="Kim H."/>
        </authorList>
    </citation>
    <scope>NUCLEOTIDE SEQUENCE [LARGE SCALE GENOMIC DNA]</scope>
    <source>
        <strain evidence="2 3">Co17</strain>
    </source>
</reference>
<dbReference type="Gene3D" id="1.20.1260.10">
    <property type="match status" value="1"/>
</dbReference>
<dbReference type="InterPro" id="IPR029447">
    <property type="entry name" value="DUF4439"/>
</dbReference>
<dbReference type="CDD" id="cd00657">
    <property type="entry name" value="Ferritin_like"/>
    <property type="match status" value="1"/>
</dbReference>
<proteinExistence type="predicted"/>
<dbReference type="OrthoDB" id="5192349at2"/>
<gene>
    <name evidence="2" type="ORF">C6V83_09235</name>
</gene>
<dbReference type="SUPFAM" id="SSF47240">
    <property type="entry name" value="Ferritin-like"/>
    <property type="match status" value="1"/>
</dbReference>
<organism evidence="2 3">
    <name type="scientific">Gordonia iterans</name>
    <dbReference type="NCBI Taxonomy" id="1004901"/>
    <lineage>
        <taxon>Bacteria</taxon>
        <taxon>Bacillati</taxon>
        <taxon>Actinomycetota</taxon>
        <taxon>Actinomycetes</taxon>
        <taxon>Mycobacteriales</taxon>
        <taxon>Gordoniaceae</taxon>
        <taxon>Gordonia</taxon>
    </lineage>
</organism>
<evidence type="ECO:0000259" key="1">
    <source>
        <dbReference type="Pfam" id="PF14530"/>
    </source>
</evidence>
<sequence length="145" mass="15506">MSPTVDALDHAVDAENAAIFTYGVTTAFIGSGERDTVAEYVAAHRVRRDQLNDDLTALGAPVQVAATGYELPEQVTGPESAAAVLLAAEEECARAYRAMAEQVDRPELRQRAVDGLTDCALRAAHWRIVLKRSPVTTAFPGAPTQ</sequence>
<keyword evidence="3" id="KW-1185">Reference proteome</keyword>
<dbReference type="Pfam" id="PF14530">
    <property type="entry name" value="DUF4439"/>
    <property type="match status" value="1"/>
</dbReference>
<dbReference type="EMBL" id="CP027433">
    <property type="protein sequence ID" value="AVM00429.1"/>
    <property type="molecule type" value="Genomic_DNA"/>
</dbReference>
<protein>
    <submittedName>
        <fullName evidence="2">DUF4439 domain-containing protein</fullName>
    </submittedName>
</protein>
<evidence type="ECO:0000313" key="2">
    <source>
        <dbReference type="EMBL" id="AVM00429.1"/>
    </source>
</evidence>
<feature type="domain" description="DUF4439" evidence="1">
    <location>
        <begin position="7"/>
        <end position="143"/>
    </location>
</feature>
<evidence type="ECO:0000313" key="3">
    <source>
        <dbReference type="Proteomes" id="UP000239814"/>
    </source>
</evidence>
<dbReference type="RefSeq" id="WP_105942157.1">
    <property type="nucleotide sequence ID" value="NZ_CP027433.1"/>
</dbReference>
<dbReference type="Proteomes" id="UP000239814">
    <property type="component" value="Chromosome"/>
</dbReference>
<dbReference type="KEGG" id="git:C6V83_09235"/>
<dbReference type="InterPro" id="IPR009078">
    <property type="entry name" value="Ferritin-like_SF"/>
</dbReference>
<dbReference type="InterPro" id="IPR012347">
    <property type="entry name" value="Ferritin-like"/>
</dbReference>
<dbReference type="AlphaFoldDB" id="A0A2S0KFH7"/>
<name>A0A2S0KFH7_9ACTN</name>
<accession>A0A2S0KFH7</accession>